<organism evidence="3 4">
    <name type="scientific">Blattamonas nauphoetae</name>
    <dbReference type="NCBI Taxonomy" id="2049346"/>
    <lineage>
        <taxon>Eukaryota</taxon>
        <taxon>Metamonada</taxon>
        <taxon>Preaxostyla</taxon>
        <taxon>Oxymonadida</taxon>
        <taxon>Blattamonas</taxon>
    </lineage>
</organism>
<dbReference type="PANTHER" id="PTHR11567:SF171">
    <property type="entry name" value="ACID PHOSPHATASE FAMILY"/>
    <property type="match status" value="1"/>
</dbReference>
<feature type="transmembrane region" description="Helical" evidence="2">
    <location>
        <begin position="348"/>
        <end position="369"/>
    </location>
</feature>
<keyword evidence="4" id="KW-1185">Reference proteome</keyword>
<dbReference type="SUPFAM" id="SSF53254">
    <property type="entry name" value="Phosphoglycerate mutase-like"/>
    <property type="match status" value="1"/>
</dbReference>
<keyword evidence="2" id="KW-1133">Transmembrane helix</keyword>
<evidence type="ECO:0000313" key="4">
    <source>
        <dbReference type="Proteomes" id="UP001281761"/>
    </source>
</evidence>
<dbReference type="EMBL" id="JARBJD010000143">
    <property type="protein sequence ID" value="KAK2950077.1"/>
    <property type="molecule type" value="Genomic_DNA"/>
</dbReference>
<evidence type="ECO:0000256" key="1">
    <source>
        <dbReference type="ARBA" id="ARBA00005375"/>
    </source>
</evidence>
<dbReference type="CDD" id="cd07061">
    <property type="entry name" value="HP_HAP_like"/>
    <property type="match status" value="1"/>
</dbReference>
<name>A0ABQ9XC42_9EUKA</name>
<evidence type="ECO:0000256" key="2">
    <source>
        <dbReference type="SAM" id="Phobius"/>
    </source>
</evidence>
<protein>
    <recommendedName>
        <fullName evidence="5">Acid phosphatase</fullName>
    </recommendedName>
</protein>
<comment type="similarity">
    <text evidence="1">Belongs to the histidine acid phosphatase family.</text>
</comment>
<keyword evidence="2" id="KW-0472">Membrane</keyword>
<dbReference type="Gene3D" id="3.40.50.1240">
    <property type="entry name" value="Phosphoglycerate mutase-like"/>
    <property type="match status" value="1"/>
</dbReference>
<gene>
    <name evidence="3" type="ORF">BLNAU_14999</name>
</gene>
<sequence>MTRYGIMQHYALGARIRTHYAKEDILGDEYNPHDVYVRASNRERCFVSALAQVGGYYPNGTGSEKILSASIQTDVHDEDFIFVAFETCPYTIGLLKKVPSLPEYAKFLEESKPAFEKASQLPNAGEINISNFQQLQFELECKSGHGGLTEEEQKVRDLIVERDLAYLRLKFNVSNAKWERASVGYTFGELFYANPSADLEESDSLGPASPRGSSWESKKKLRLYVAHETSLFVVLQSLGYPQTTIPAFASSIIVELHTSKEGPFLRFFLVKHVGTDASRELSLDMERFTPTGCKKADCNLGSFQHFWRNQTYLPSTLGDYAESACEYVKGYVPTAVSETKGLSGVASFMWLCVELVGIVFCVAVTIALCRKQHSQKSQYAVLQAVHA</sequence>
<dbReference type="Pfam" id="PF00328">
    <property type="entry name" value="His_Phos_2"/>
    <property type="match status" value="1"/>
</dbReference>
<dbReference type="Proteomes" id="UP001281761">
    <property type="component" value="Unassembled WGS sequence"/>
</dbReference>
<dbReference type="InterPro" id="IPR050645">
    <property type="entry name" value="Histidine_acid_phosphatase"/>
</dbReference>
<dbReference type="InterPro" id="IPR000560">
    <property type="entry name" value="His_Pase_clade-2"/>
</dbReference>
<accession>A0ABQ9XC42</accession>
<proteinExistence type="inferred from homology"/>
<reference evidence="3 4" key="1">
    <citation type="journal article" date="2022" name="bioRxiv">
        <title>Genomics of Preaxostyla Flagellates Illuminates Evolutionary Transitions and the Path Towards Mitochondrial Loss.</title>
        <authorList>
            <person name="Novak L.V.F."/>
            <person name="Treitli S.C."/>
            <person name="Pyrih J."/>
            <person name="Halakuc P."/>
            <person name="Pipaliya S.V."/>
            <person name="Vacek V."/>
            <person name="Brzon O."/>
            <person name="Soukal P."/>
            <person name="Eme L."/>
            <person name="Dacks J.B."/>
            <person name="Karnkowska A."/>
            <person name="Elias M."/>
            <person name="Hampl V."/>
        </authorList>
    </citation>
    <scope>NUCLEOTIDE SEQUENCE [LARGE SCALE GENOMIC DNA]</scope>
    <source>
        <strain evidence="3">NAU3</strain>
        <tissue evidence="3">Gut</tissue>
    </source>
</reference>
<comment type="caution">
    <text evidence="3">The sequence shown here is derived from an EMBL/GenBank/DDBJ whole genome shotgun (WGS) entry which is preliminary data.</text>
</comment>
<evidence type="ECO:0008006" key="5">
    <source>
        <dbReference type="Google" id="ProtNLM"/>
    </source>
</evidence>
<evidence type="ECO:0000313" key="3">
    <source>
        <dbReference type="EMBL" id="KAK2950077.1"/>
    </source>
</evidence>
<keyword evidence="2" id="KW-0812">Transmembrane</keyword>
<dbReference type="PANTHER" id="PTHR11567">
    <property type="entry name" value="ACID PHOSPHATASE-RELATED"/>
    <property type="match status" value="1"/>
</dbReference>
<dbReference type="InterPro" id="IPR029033">
    <property type="entry name" value="His_PPase_superfam"/>
</dbReference>